<feature type="domain" description="Retrovirus-related Pol polyprotein from transposon TNT 1-94-like beta-barrel" evidence="2">
    <location>
        <begin position="11"/>
        <end position="57"/>
    </location>
</feature>
<dbReference type="EMBL" id="KL198112">
    <property type="protein sequence ID" value="KDQ07217.1"/>
    <property type="molecule type" value="Genomic_DNA"/>
</dbReference>
<organism evidence="3 4">
    <name type="scientific">Botryobasidium botryosum (strain FD-172 SS1)</name>
    <dbReference type="NCBI Taxonomy" id="930990"/>
    <lineage>
        <taxon>Eukaryota</taxon>
        <taxon>Fungi</taxon>
        <taxon>Dikarya</taxon>
        <taxon>Basidiomycota</taxon>
        <taxon>Agaricomycotina</taxon>
        <taxon>Agaricomycetes</taxon>
        <taxon>Cantharellales</taxon>
        <taxon>Botryobasidiaceae</taxon>
        <taxon>Botryobasidium</taxon>
    </lineage>
</organism>
<sequence length="60" mass="6817">MDHAPDADTDWTPDSGAMSHMTPHRHWLSDYRPLILKIRLADDSYIESAGVGNVEFHLII</sequence>
<dbReference type="InterPro" id="IPR054722">
    <property type="entry name" value="PolX-like_BBD"/>
</dbReference>
<evidence type="ECO:0000313" key="3">
    <source>
        <dbReference type="EMBL" id="KDQ07217.1"/>
    </source>
</evidence>
<protein>
    <recommendedName>
        <fullName evidence="2">Retrovirus-related Pol polyprotein from transposon TNT 1-94-like beta-barrel domain-containing protein</fullName>
    </recommendedName>
</protein>
<keyword evidence="4" id="KW-1185">Reference proteome</keyword>
<dbReference type="Proteomes" id="UP000027195">
    <property type="component" value="Unassembled WGS sequence"/>
</dbReference>
<evidence type="ECO:0000313" key="4">
    <source>
        <dbReference type="Proteomes" id="UP000027195"/>
    </source>
</evidence>
<dbReference type="Pfam" id="PF22936">
    <property type="entry name" value="Pol_BBD"/>
    <property type="match status" value="1"/>
</dbReference>
<gene>
    <name evidence="3" type="ORF">BOTBODRAFT_120335</name>
</gene>
<proteinExistence type="predicted"/>
<dbReference type="HOGENOM" id="CLU_205604_0_0_1"/>
<reference evidence="4" key="1">
    <citation type="journal article" date="2014" name="Proc. Natl. Acad. Sci. U.S.A.">
        <title>Extensive sampling of basidiomycete genomes demonstrates inadequacy of the white-rot/brown-rot paradigm for wood decay fungi.</title>
        <authorList>
            <person name="Riley R."/>
            <person name="Salamov A.A."/>
            <person name="Brown D.W."/>
            <person name="Nagy L.G."/>
            <person name="Floudas D."/>
            <person name="Held B.W."/>
            <person name="Levasseur A."/>
            <person name="Lombard V."/>
            <person name="Morin E."/>
            <person name="Otillar R."/>
            <person name="Lindquist E.A."/>
            <person name="Sun H."/>
            <person name="LaButti K.M."/>
            <person name="Schmutz J."/>
            <person name="Jabbour D."/>
            <person name="Luo H."/>
            <person name="Baker S.E."/>
            <person name="Pisabarro A.G."/>
            <person name="Walton J.D."/>
            <person name="Blanchette R.A."/>
            <person name="Henrissat B."/>
            <person name="Martin F."/>
            <person name="Cullen D."/>
            <person name="Hibbett D.S."/>
            <person name="Grigoriev I.V."/>
        </authorList>
    </citation>
    <scope>NUCLEOTIDE SEQUENCE [LARGE SCALE GENOMIC DNA]</scope>
    <source>
        <strain evidence="4">FD-172 SS1</strain>
    </source>
</reference>
<dbReference type="InParanoid" id="A0A067M5R8"/>
<feature type="region of interest" description="Disordered" evidence="1">
    <location>
        <begin position="1"/>
        <end position="21"/>
    </location>
</feature>
<dbReference type="OrthoDB" id="5598079at2759"/>
<feature type="non-terminal residue" evidence="3">
    <location>
        <position position="60"/>
    </location>
</feature>
<evidence type="ECO:0000259" key="2">
    <source>
        <dbReference type="Pfam" id="PF22936"/>
    </source>
</evidence>
<evidence type="ECO:0000256" key="1">
    <source>
        <dbReference type="SAM" id="MobiDB-lite"/>
    </source>
</evidence>
<dbReference type="AlphaFoldDB" id="A0A067M5R8"/>
<name>A0A067M5R8_BOTB1</name>
<accession>A0A067M5R8</accession>